<evidence type="ECO:0000313" key="9">
    <source>
        <dbReference type="Proteomes" id="UP000533954"/>
    </source>
</evidence>
<evidence type="ECO:0000256" key="7">
    <source>
        <dbReference type="SAM" id="SignalP"/>
    </source>
</evidence>
<accession>A0A7K7VGZ1</accession>
<keyword evidence="7" id="KW-0732">Signal</keyword>
<dbReference type="GO" id="GO:0004857">
    <property type="term" value="F:enzyme inhibitor activity"/>
    <property type="evidence" value="ECO:0007669"/>
    <property type="project" value="InterPro"/>
</dbReference>
<feature type="non-terminal residue" evidence="8">
    <location>
        <position position="1"/>
    </location>
</feature>
<comment type="caution">
    <text evidence="8">The sequence shown here is derived from an EMBL/GenBank/DDBJ whole genome shotgun (WGS) entry which is preliminary data.</text>
</comment>
<dbReference type="PIRSF" id="PIRSF002369">
    <property type="entry name" value="Apo-VLDL-II"/>
    <property type="match status" value="1"/>
</dbReference>
<dbReference type="GO" id="GO:0006629">
    <property type="term" value="P:lipid metabolic process"/>
    <property type="evidence" value="ECO:0007669"/>
    <property type="project" value="InterPro"/>
</dbReference>
<dbReference type="Proteomes" id="UP000533954">
    <property type="component" value="Unassembled WGS sequence"/>
</dbReference>
<dbReference type="InterPro" id="IPR008404">
    <property type="entry name" value="Apo-VLDL-II"/>
</dbReference>
<name>A0A7K7VGZ1_EUDEL</name>
<gene>
    <name evidence="8" type="primary">Apov1</name>
    <name evidence="8" type="ORF">EUDELE_R05071</name>
</gene>
<proteinExistence type="inferred from homology"/>
<feature type="signal peptide" evidence="7">
    <location>
        <begin position="1"/>
        <end position="24"/>
    </location>
</feature>
<comment type="similarity">
    <text evidence="2">Belongs to the apovitellenin family.</text>
</comment>
<dbReference type="Pfam" id="PF05418">
    <property type="entry name" value="Apo-VLDL-II"/>
    <property type="match status" value="1"/>
</dbReference>
<sequence length="107" mass="12277">MLQSRVLVLALILLLGTTFPEAHSKSIFERDNRRDWMVLPDSFFAAVYETVNKMSPRAGQFLENVAQTPVIAGTRNFLIKETAKFNAMLEQMIEKLKNLWNTKVLGY</sequence>
<evidence type="ECO:0000313" key="8">
    <source>
        <dbReference type="EMBL" id="NXA40695.1"/>
    </source>
</evidence>
<evidence type="ECO:0000256" key="3">
    <source>
        <dbReference type="ARBA" id="ARBA00018120"/>
    </source>
</evidence>
<dbReference type="EMBL" id="VZSX01000142">
    <property type="protein sequence ID" value="NXA40695.1"/>
    <property type="molecule type" value="Genomic_DNA"/>
</dbReference>
<evidence type="ECO:0000256" key="4">
    <source>
        <dbReference type="ARBA" id="ARBA00022761"/>
    </source>
</evidence>
<reference evidence="8 9" key="1">
    <citation type="submission" date="2019-09" db="EMBL/GenBank/DDBJ databases">
        <title>Bird 10,000 Genomes (B10K) Project - Family phase.</title>
        <authorList>
            <person name="Zhang G."/>
        </authorList>
    </citation>
    <scope>NUCLEOTIDE SEQUENCE [LARGE SCALE GENOMIC DNA]</scope>
    <source>
        <strain evidence="8">B10K-LSUMZ-16893</strain>
    </source>
</reference>
<protein>
    <recommendedName>
        <fullName evidence="3">Apovitellenin-1</fullName>
    </recommendedName>
    <alternativeName>
        <fullName evidence="6">Apovitellenin I</fullName>
    </alternativeName>
</protein>
<evidence type="ECO:0000256" key="1">
    <source>
        <dbReference type="ARBA" id="ARBA00003325"/>
    </source>
</evidence>
<evidence type="ECO:0000256" key="2">
    <source>
        <dbReference type="ARBA" id="ARBA00007385"/>
    </source>
</evidence>
<dbReference type="GO" id="GO:0045735">
    <property type="term" value="F:nutrient reservoir activity"/>
    <property type="evidence" value="ECO:0007669"/>
    <property type="project" value="UniProtKB-KW"/>
</dbReference>
<dbReference type="OrthoDB" id="9362862at2759"/>
<keyword evidence="4" id="KW-0758">Storage protein</keyword>
<feature type="non-terminal residue" evidence="8">
    <location>
        <position position="107"/>
    </location>
</feature>
<organism evidence="8 9">
    <name type="scientific">Eudromia elegans</name>
    <name type="common">Elegant crested-tinamou</name>
    <dbReference type="NCBI Taxonomy" id="8805"/>
    <lineage>
        <taxon>Eukaryota</taxon>
        <taxon>Metazoa</taxon>
        <taxon>Chordata</taxon>
        <taxon>Craniata</taxon>
        <taxon>Vertebrata</taxon>
        <taxon>Euteleostomi</taxon>
        <taxon>Archelosauria</taxon>
        <taxon>Archosauria</taxon>
        <taxon>Dinosauria</taxon>
        <taxon>Saurischia</taxon>
        <taxon>Theropoda</taxon>
        <taxon>Coelurosauria</taxon>
        <taxon>Aves</taxon>
        <taxon>Palaeognathae</taxon>
        <taxon>Tinamiformes</taxon>
        <taxon>Tinamidae</taxon>
        <taxon>Eudromia</taxon>
    </lineage>
</organism>
<evidence type="ECO:0000256" key="5">
    <source>
        <dbReference type="ARBA" id="ARBA00023313"/>
    </source>
</evidence>
<keyword evidence="9" id="KW-1185">Reference proteome</keyword>
<feature type="chain" id="PRO_5029475671" description="Apovitellenin-1" evidence="7">
    <location>
        <begin position="25"/>
        <end position="107"/>
    </location>
</feature>
<dbReference type="GO" id="GO:0034361">
    <property type="term" value="C:very-low-density lipoprotein particle"/>
    <property type="evidence" value="ECO:0007669"/>
    <property type="project" value="UniProtKB-KW"/>
</dbReference>
<dbReference type="GO" id="GO:0042627">
    <property type="term" value="C:chylomicron"/>
    <property type="evidence" value="ECO:0007669"/>
    <property type="project" value="InterPro"/>
</dbReference>
<dbReference type="AlphaFoldDB" id="A0A7K7VGZ1"/>
<comment type="function">
    <text evidence="1">Protein component of the very low density lipoprotein (VLDL) of egg-laying females. Potent lipoprotein lipase inhibitor, preventing the loss of triglycerides from VLDL on their way from the liver to the growing oocytes.</text>
</comment>
<keyword evidence="5" id="KW-0850">VLDL</keyword>
<evidence type="ECO:0000256" key="6">
    <source>
        <dbReference type="ARBA" id="ARBA00030261"/>
    </source>
</evidence>